<feature type="transmembrane region" description="Helical" evidence="7">
    <location>
        <begin position="384"/>
        <end position="402"/>
    </location>
</feature>
<evidence type="ECO:0000256" key="1">
    <source>
        <dbReference type="ARBA" id="ARBA00004651"/>
    </source>
</evidence>
<comment type="subcellular location">
    <subcellularLocation>
        <location evidence="1">Cell membrane</location>
        <topology evidence="1">Multi-pass membrane protein</topology>
    </subcellularLocation>
</comment>
<feature type="transmembrane region" description="Helical" evidence="7">
    <location>
        <begin position="278"/>
        <end position="302"/>
    </location>
</feature>
<keyword evidence="4 7" id="KW-1133">Transmembrane helix</keyword>
<reference evidence="8 9" key="1">
    <citation type="submission" date="2020-07" db="EMBL/GenBank/DDBJ databases">
        <title>Sequencing the genomes of 1000 actinobacteria strains.</title>
        <authorList>
            <person name="Klenk H.-P."/>
        </authorList>
    </citation>
    <scope>NUCLEOTIDE SEQUENCE [LARGE SCALE GENOMIC DNA]</scope>
    <source>
        <strain evidence="8 9">DSM 24552</strain>
    </source>
</reference>
<accession>A0A7Y9RT82</accession>
<dbReference type="EMBL" id="JACCAC010000001">
    <property type="protein sequence ID" value="NYG56181.1"/>
    <property type="molecule type" value="Genomic_DNA"/>
</dbReference>
<gene>
    <name evidence="8" type="ORF">BJ989_002485</name>
</gene>
<evidence type="ECO:0000256" key="5">
    <source>
        <dbReference type="ARBA" id="ARBA00023136"/>
    </source>
</evidence>
<feature type="transmembrane region" description="Helical" evidence="7">
    <location>
        <begin position="139"/>
        <end position="160"/>
    </location>
</feature>
<protein>
    <submittedName>
        <fullName evidence="8">O-antigen/teichoic acid export membrane protein</fullName>
    </submittedName>
</protein>
<feature type="transmembrane region" description="Helical" evidence="7">
    <location>
        <begin position="115"/>
        <end position="133"/>
    </location>
</feature>
<feature type="transmembrane region" description="Helical" evidence="7">
    <location>
        <begin position="253"/>
        <end position="272"/>
    </location>
</feature>
<organism evidence="8 9">
    <name type="scientific">Nocardioides perillae</name>
    <dbReference type="NCBI Taxonomy" id="1119534"/>
    <lineage>
        <taxon>Bacteria</taxon>
        <taxon>Bacillati</taxon>
        <taxon>Actinomycetota</taxon>
        <taxon>Actinomycetes</taxon>
        <taxon>Propionibacteriales</taxon>
        <taxon>Nocardioidaceae</taxon>
        <taxon>Nocardioides</taxon>
    </lineage>
</organism>
<evidence type="ECO:0000256" key="2">
    <source>
        <dbReference type="ARBA" id="ARBA00022475"/>
    </source>
</evidence>
<proteinExistence type="predicted"/>
<keyword evidence="3 7" id="KW-0812">Transmembrane</keyword>
<feature type="transmembrane region" description="Helical" evidence="7">
    <location>
        <begin position="314"/>
        <end position="336"/>
    </location>
</feature>
<dbReference type="GO" id="GO:0005886">
    <property type="term" value="C:plasma membrane"/>
    <property type="evidence" value="ECO:0007669"/>
    <property type="project" value="UniProtKB-SubCell"/>
</dbReference>
<dbReference type="InterPro" id="IPR050833">
    <property type="entry name" value="Poly_Biosynth_Transport"/>
</dbReference>
<feature type="transmembrane region" description="Helical" evidence="7">
    <location>
        <begin position="65"/>
        <end position="85"/>
    </location>
</feature>
<feature type="transmembrane region" description="Helical" evidence="7">
    <location>
        <begin position="356"/>
        <end position="377"/>
    </location>
</feature>
<feature type="region of interest" description="Disordered" evidence="6">
    <location>
        <begin position="1"/>
        <end position="23"/>
    </location>
</feature>
<keyword evidence="2" id="KW-1003">Cell membrane</keyword>
<sequence length="442" mass="44930">MTDPESSPPSSPAPAPDAADGAAPRPSLRGLLRTAGGFAVAMAVMNVATYAFTIVAARLLGPAEYGAFGSLMGLLLVVNVLSLGLQATGARRVAAHPGERDLIEAEVLAATYRSATWLTLACLVAAPLVGWALDLDDWWTALTLAAAAFPLTLMGGYAGILQGEQRWLPLAGVYLAMGLGRVVVGGVVVLVLPTAFGALLGVAVAAVLPALVGALALRPGIRVPRTGRVARTAPPGRARGAQVLREVAGNSHALLAFFALSGADVVAARIVLAPEDAGLYAAGLILTKAVLFLPQFVVVVAFPSMSRADQQQRVYLRGLVVVAALGALATAVTALLEDLALLFVGGEDYAGVGPTLWLFAALGTVFAMVQLMVYEVVARQHAASVHVVWAGLVLVAALAGLAGSVAALVSVALAVNAAVLLALLATALRREPTSAAPPGPTP</sequence>
<evidence type="ECO:0000256" key="6">
    <source>
        <dbReference type="SAM" id="MobiDB-lite"/>
    </source>
</evidence>
<evidence type="ECO:0000313" key="8">
    <source>
        <dbReference type="EMBL" id="NYG56181.1"/>
    </source>
</evidence>
<dbReference type="Proteomes" id="UP000544110">
    <property type="component" value="Unassembled WGS sequence"/>
</dbReference>
<dbReference type="RefSeq" id="WP_179518484.1">
    <property type="nucleotide sequence ID" value="NZ_JACCAC010000001.1"/>
</dbReference>
<feature type="transmembrane region" description="Helical" evidence="7">
    <location>
        <begin position="167"/>
        <end position="192"/>
    </location>
</feature>
<evidence type="ECO:0000256" key="3">
    <source>
        <dbReference type="ARBA" id="ARBA00022692"/>
    </source>
</evidence>
<feature type="transmembrane region" description="Helical" evidence="7">
    <location>
        <begin position="198"/>
        <end position="217"/>
    </location>
</feature>
<feature type="transmembrane region" description="Helical" evidence="7">
    <location>
        <begin position="408"/>
        <end position="428"/>
    </location>
</feature>
<name>A0A7Y9RT82_9ACTN</name>
<keyword evidence="9" id="KW-1185">Reference proteome</keyword>
<dbReference type="AlphaFoldDB" id="A0A7Y9RT82"/>
<feature type="transmembrane region" description="Helical" evidence="7">
    <location>
        <begin position="35"/>
        <end position="59"/>
    </location>
</feature>
<dbReference type="PANTHER" id="PTHR30250">
    <property type="entry name" value="PST FAMILY PREDICTED COLANIC ACID TRANSPORTER"/>
    <property type="match status" value="1"/>
</dbReference>
<comment type="caution">
    <text evidence="8">The sequence shown here is derived from an EMBL/GenBank/DDBJ whole genome shotgun (WGS) entry which is preliminary data.</text>
</comment>
<keyword evidence="5 7" id="KW-0472">Membrane</keyword>
<evidence type="ECO:0000256" key="7">
    <source>
        <dbReference type="SAM" id="Phobius"/>
    </source>
</evidence>
<evidence type="ECO:0000256" key="4">
    <source>
        <dbReference type="ARBA" id="ARBA00022989"/>
    </source>
</evidence>
<dbReference type="PANTHER" id="PTHR30250:SF11">
    <property type="entry name" value="O-ANTIGEN TRANSPORTER-RELATED"/>
    <property type="match status" value="1"/>
</dbReference>
<feature type="compositionally biased region" description="Pro residues" evidence="6">
    <location>
        <begin position="1"/>
        <end position="15"/>
    </location>
</feature>
<evidence type="ECO:0000313" key="9">
    <source>
        <dbReference type="Proteomes" id="UP000544110"/>
    </source>
</evidence>